<keyword evidence="2" id="KW-1185">Reference proteome</keyword>
<accession>A0ACB8C9J7</accession>
<dbReference type="EMBL" id="CM023477">
    <property type="protein sequence ID" value="KAH7937544.1"/>
    <property type="molecule type" value="Genomic_DNA"/>
</dbReference>
<evidence type="ECO:0000313" key="1">
    <source>
        <dbReference type="EMBL" id="KAH7937544.1"/>
    </source>
</evidence>
<name>A0ACB8C9J7_DERSI</name>
<sequence>MDDELFLCVREFDVVVIQLALGDDDATMETIISVLDVEAATLAASELLLVGVVALMVELIFDADADFEGAVLITELHLGFDAVLFLVETTLPVMVLDFEETALVAVELLLEEATLPPVDKPFKEVVLATEELLFRDRAAAAVKELFFDETVFVAVELLLEMMAEVTTEEVFKVAAADDELTLGETSVGITQLVFPFNTMSVATVESFFIDGATVGTAGELLPEGRVTATEELPVLDDATTGLALGTDRLTVVTKGVPEEEALPLNASTVRTHVGTEVAGVSEVDTAGGPQGADSANGA</sequence>
<comment type="caution">
    <text evidence="1">The sequence shown here is derived from an EMBL/GenBank/DDBJ whole genome shotgun (WGS) entry which is preliminary data.</text>
</comment>
<evidence type="ECO:0000313" key="2">
    <source>
        <dbReference type="Proteomes" id="UP000821865"/>
    </source>
</evidence>
<dbReference type="Proteomes" id="UP000821865">
    <property type="component" value="Chromosome 8"/>
</dbReference>
<protein>
    <submittedName>
        <fullName evidence="1">Uncharacterized protein</fullName>
    </submittedName>
</protein>
<proteinExistence type="predicted"/>
<reference evidence="1" key="1">
    <citation type="submission" date="2020-05" db="EMBL/GenBank/DDBJ databases">
        <title>Large-scale comparative analyses of tick genomes elucidate their genetic diversity and vector capacities.</title>
        <authorList>
            <person name="Jia N."/>
            <person name="Wang J."/>
            <person name="Shi W."/>
            <person name="Du L."/>
            <person name="Sun Y."/>
            <person name="Zhan W."/>
            <person name="Jiang J."/>
            <person name="Wang Q."/>
            <person name="Zhang B."/>
            <person name="Ji P."/>
            <person name="Sakyi L.B."/>
            <person name="Cui X."/>
            <person name="Yuan T."/>
            <person name="Jiang B."/>
            <person name="Yang W."/>
            <person name="Lam T.T.-Y."/>
            <person name="Chang Q."/>
            <person name="Ding S."/>
            <person name="Wang X."/>
            <person name="Zhu J."/>
            <person name="Ruan X."/>
            <person name="Zhao L."/>
            <person name="Wei J."/>
            <person name="Que T."/>
            <person name="Du C."/>
            <person name="Cheng J."/>
            <person name="Dai P."/>
            <person name="Han X."/>
            <person name="Huang E."/>
            <person name="Gao Y."/>
            <person name="Liu J."/>
            <person name="Shao H."/>
            <person name="Ye R."/>
            <person name="Li L."/>
            <person name="Wei W."/>
            <person name="Wang X."/>
            <person name="Wang C."/>
            <person name="Yang T."/>
            <person name="Huo Q."/>
            <person name="Li W."/>
            <person name="Guo W."/>
            <person name="Chen H."/>
            <person name="Zhou L."/>
            <person name="Ni X."/>
            <person name="Tian J."/>
            <person name="Zhou Y."/>
            <person name="Sheng Y."/>
            <person name="Liu T."/>
            <person name="Pan Y."/>
            <person name="Xia L."/>
            <person name="Li J."/>
            <person name="Zhao F."/>
            <person name="Cao W."/>
        </authorList>
    </citation>
    <scope>NUCLEOTIDE SEQUENCE</scope>
    <source>
        <strain evidence="1">Dsil-2018</strain>
    </source>
</reference>
<organism evidence="1 2">
    <name type="scientific">Dermacentor silvarum</name>
    <name type="common">Tick</name>
    <dbReference type="NCBI Taxonomy" id="543639"/>
    <lineage>
        <taxon>Eukaryota</taxon>
        <taxon>Metazoa</taxon>
        <taxon>Ecdysozoa</taxon>
        <taxon>Arthropoda</taxon>
        <taxon>Chelicerata</taxon>
        <taxon>Arachnida</taxon>
        <taxon>Acari</taxon>
        <taxon>Parasitiformes</taxon>
        <taxon>Ixodida</taxon>
        <taxon>Ixodoidea</taxon>
        <taxon>Ixodidae</taxon>
        <taxon>Rhipicephalinae</taxon>
        <taxon>Dermacentor</taxon>
    </lineage>
</organism>
<gene>
    <name evidence="1" type="ORF">HPB49_012996</name>
</gene>